<dbReference type="OMA" id="MTYGDIG"/>
<dbReference type="Gene3D" id="1.20.58.530">
    <property type="match status" value="1"/>
</dbReference>
<evidence type="ECO:0000256" key="3">
    <source>
        <dbReference type="ARBA" id="ARBA00022840"/>
    </source>
</evidence>
<protein>
    <recommendedName>
        <fullName evidence="13">Myosin-IA</fullName>
    </recommendedName>
</protein>
<evidence type="ECO:0000256" key="5">
    <source>
        <dbReference type="ARBA" id="ARBA00023123"/>
    </source>
</evidence>
<dbReference type="PROSITE" id="PS51456">
    <property type="entry name" value="MYOSIN_MOTOR"/>
    <property type="match status" value="1"/>
</dbReference>
<feature type="domain" description="TH1" evidence="10">
    <location>
        <begin position="828"/>
        <end position="1024"/>
    </location>
</feature>
<evidence type="ECO:0000313" key="12">
    <source>
        <dbReference type="Proteomes" id="UP001142055"/>
    </source>
</evidence>
<dbReference type="PROSITE" id="PS51757">
    <property type="entry name" value="TH1"/>
    <property type="match status" value="1"/>
</dbReference>
<evidence type="ECO:0008006" key="13">
    <source>
        <dbReference type="Google" id="ProtNLM"/>
    </source>
</evidence>
<dbReference type="GO" id="GO:0007368">
    <property type="term" value="P:determination of left/right symmetry"/>
    <property type="evidence" value="ECO:0007669"/>
    <property type="project" value="UniProtKB-ARBA"/>
</dbReference>
<evidence type="ECO:0000256" key="2">
    <source>
        <dbReference type="ARBA" id="ARBA00022741"/>
    </source>
</evidence>
<dbReference type="AlphaFoldDB" id="A0A9Q0RTE2"/>
<keyword evidence="12" id="KW-1185">Reference proteome</keyword>
<dbReference type="Gene3D" id="1.20.120.720">
    <property type="entry name" value="Myosin VI head, motor domain, U50 subdomain"/>
    <property type="match status" value="1"/>
</dbReference>
<evidence type="ECO:0000256" key="4">
    <source>
        <dbReference type="ARBA" id="ARBA00023121"/>
    </source>
</evidence>
<dbReference type="Pfam" id="PF06017">
    <property type="entry name" value="Myosin_TH1"/>
    <property type="match status" value="1"/>
</dbReference>
<dbReference type="EMBL" id="JAPWDV010000001">
    <property type="protein sequence ID" value="KAJ6225771.1"/>
    <property type="molecule type" value="Genomic_DNA"/>
</dbReference>
<dbReference type="Gene3D" id="3.40.850.10">
    <property type="entry name" value="Kinesin motor domain"/>
    <property type="match status" value="1"/>
</dbReference>
<dbReference type="GO" id="GO:0005902">
    <property type="term" value="C:microvillus"/>
    <property type="evidence" value="ECO:0007669"/>
    <property type="project" value="TreeGrafter"/>
</dbReference>
<keyword evidence="4" id="KW-0446">Lipid-binding</keyword>
<dbReference type="GO" id="GO:0006897">
    <property type="term" value="P:endocytosis"/>
    <property type="evidence" value="ECO:0007669"/>
    <property type="project" value="TreeGrafter"/>
</dbReference>
<reference evidence="11" key="1">
    <citation type="submission" date="2022-12" db="EMBL/GenBank/DDBJ databases">
        <title>Genome assemblies of Blomia tropicalis.</title>
        <authorList>
            <person name="Cui Y."/>
        </authorList>
    </citation>
    <scope>NUCLEOTIDE SEQUENCE</scope>
    <source>
        <tissue evidence="11">Adult mites</tissue>
    </source>
</reference>
<dbReference type="GO" id="GO:0005886">
    <property type="term" value="C:plasma membrane"/>
    <property type="evidence" value="ECO:0007669"/>
    <property type="project" value="TreeGrafter"/>
</dbReference>
<dbReference type="FunFam" id="1.20.58.530:FF:000004">
    <property type="entry name" value="Unconventional myosin ID"/>
    <property type="match status" value="1"/>
</dbReference>
<evidence type="ECO:0000259" key="10">
    <source>
        <dbReference type="PROSITE" id="PS51757"/>
    </source>
</evidence>
<proteinExistence type="inferred from homology"/>
<sequence>MAHISGEAGVGDCVLLNEISKKSLINNLQIRYHASCYYTYIGEVCISLNPYKTLSIYGQDKVNEYKGREIFERSPHIFAIADAAYKTMKQQTKDTCILISGESGAGKTEASKIIMRYIAAITNVHGQAEIERVKNILLKSNCILETFGNAKTIRNDNSSRFGKYMDINFDFKGDPLGGHINNYLLEKSRVISQQDGERNFHAFYQLLYGGTDQRLSQLGLSRDVNKYNYLKQGNVPKQASLNDSANYKQVESAMKTLQFSADEISTFDQILAAIIHLGNVQFIFKPESESVAVDTKSKDSVSHLARLLNVDKATLEKTLCARTISANREVMRKEHTVEQAESGRDAFAKAIYERLFNSVVEGVNRALTINPDGQRGNRQSQCAVIGVLDIYGFEVLENNSFEQFCINYCNEKLQQLFISLVLKQEQEEYAKEGIEWSHIEYFDNAPICSMVDSQKRGILATLDDSCLAVGKIDDKLLLESLDERFKVDKYYDSRRKSPTDKTLVHHQHFRIQHYAGPVTYDITGFIEKNRDTLFQDFKRLLYSSKNSVIKAMWPEGAKSVTEVSRRPVTAGCIFKTSMNELIENLKLKVPFYVRTIKPNSDKSPSKFDEQVVSHQVEYLGLVENVRVRRAGFAYRTEYDRFLKRYKMISGKTWPNFYGNGGNRAACYEIINEKGFNNDVKYGKTKIFIRSPQTIVKLEQERDYYLGLIIVLLQKVWRGTLVRMRIKKIRAAMYILQCYRRYKLREYLWNLRDIGAETRRLYQHSQPVTQQQRANLENWPNPPKTLTSVVAIIRRIHRRWKAWLLLRRLPREQWSEFRLKVIAAGALAGKRANYGLQDKWHGNYLGLVEWNPDNASKFNNSMRSKLPANQNILFSSYICKASNSFLKKSAERFLIVTDEFIFNADPIKFSFINPKGVPIVDLTGIGISKGNDQLVVLQVRGANDFILALIDSNDPAKSVNRAGELVAIILRQYFMLKRKELSVTVADILHCRYGNNEKVLRVEGSGLAQVTFKRNGNQLSLVWPNSLNQLSNGVY</sequence>
<evidence type="ECO:0000259" key="9">
    <source>
        <dbReference type="PROSITE" id="PS51456"/>
    </source>
</evidence>
<dbReference type="GO" id="GO:0030048">
    <property type="term" value="P:actin filament-based movement"/>
    <property type="evidence" value="ECO:0007669"/>
    <property type="project" value="TreeGrafter"/>
</dbReference>
<keyword evidence="3 8" id="KW-0067">ATP-binding</keyword>
<dbReference type="Proteomes" id="UP001142055">
    <property type="component" value="Chromosome 1"/>
</dbReference>
<dbReference type="GO" id="GO:0051015">
    <property type="term" value="F:actin filament binding"/>
    <property type="evidence" value="ECO:0007669"/>
    <property type="project" value="TreeGrafter"/>
</dbReference>
<dbReference type="GO" id="GO:0000146">
    <property type="term" value="F:microfilament motor activity"/>
    <property type="evidence" value="ECO:0007669"/>
    <property type="project" value="TreeGrafter"/>
</dbReference>
<dbReference type="GO" id="GO:0005524">
    <property type="term" value="F:ATP binding"/>
    <property type="evidence" value="ECO:0007669"/>
    <property type="project" value="UniProtKB-UniRule"/>
</dbReference>
<feature type="binding site" evidence="8">
    <location>
        <begin position="101"/>
        <end position="108"/>
    </location>
    <ligand>
        <name>ATP</name>
        <dbReference type="ChEBI" id="CHEBI:30616"/>
    </ligand>
</feature>
<keyword evidence="5 8" id="KW-0518">Myosin</keyword>
<dbReference type="PANTHER" id="PTHR13140:SF713">
    <property type="entry name" value="UNCONVENTIONAL MYOSIN ID"/>
    <property type="match status" value="1"/>
</dbReference>
<dbReference type="FunFam" id="1.10.10.820:FF:000001">
    <property type="entry name" value="Myosin heavy chain"/>
    <property type="match status" value="1"/>
</dbReference>
<dbReference type="SMART" id="SM00242">
    <property type="entry name" value="MYSc"/>
    <property type="match status" value="1"/>
</dbReference>
<dbReference type="GO" id="GO:0005737">
    <property type="term" value="C:cytoplasm"/>
    <property type="evidence" value="ECO:0007669"/>
    <property type="project" value="TreeGrafter"/>
</dbReference>
<comment type="similarity">
    <text evidence="1 8">Belongs to the TRAFAC class myosin-kinesin ATPase superfamily. Myosin family.</text>
</comment>
<keyword evidence="6 8" id="KW-0505">Motor protein</keyword>
<name>A0A9Q0RTE2_BLOTA</name>
<evidence type="ECO:0000256" key="1">
    <source>
        <dbReference type="ARBA" id="ARBA00008314"/>
    </source>
</evidence>
<comment type="caution">
    <text evidence="11">The sequence shown here is derived from an EMBL/GenBank/DDBJ whole genome shotgun (WGS) entry which is preliminary data.</text>
</comment>
<dbReference type="PRINTS" id="PR00193">
    <property type="entry name" value="MYOSINHEAVY"/>
</dbReference>
<feature type="region of interest" description="Actin-binding" evidence="8">
    <location>
        <begin position="578"/>
        <end position="600"/>
    </location>
</feature>
<accession>A0A9Q0RTE2</accession>
<keyword evidence="7 8" id="KW-0009">Actin-binding</keyword>
<dbReference type="InterPro" id="IPR001609">
    <property type="entry name" value="Myosin_head_motor_dom-like"/>
</dbReference>
<dbReference type="PROSITE" id="PS50096">
    <property type="entry name" value="IQ"/>
    <property type="match status" value="1"/>
</dbReference>
<dbReference type="InterPro" id="IPR010926">
    <property type="entry name" value="Myosin_TH1"/>
</dbReference>
<gene>
    <name evidence="11" type="ORF">RDWZM_004316</name>
</gene>
<dbReference type="InterPro" id="IPR036961">
    <property type="entry name" value="Kinesin_motor_dom_sf"/>
</dbReference>
<dbReference type="GO" id="GO:0007015">
    <property type="term" value="P:actin filament organization"/>
    <property type="evidence" value="ECO:0007669"/>
    <property type="project" value="TreeGrafter"/>
</dbReference>
<dbReference type="GO" id="GO:0005546">
    <property type="term" value="F:phosphatidylinositol-4,5-bisphosphate binding"/>
    <property type="evidence" value="ECO:0007669"/>
    <property type="project" value="UniProtKB-ARBA"/>
</dbReference>
<dbReference type="InterPro" id="IPR027417">
    <property type="entry name" value="P-loop_NTPase"/>
</dbReference>
<keyword evidence="2 8" id="KW-0547">Nucleotide-binding</keyword>
<organism evidence="11 12">
    <name type="scientific">Blomia tropicalis</name>
    <name type="common">Mite</name>
    <dbReference type="NCBI Taxonomy" id="40697"/>
    <lineage>
        <taxon>Eukaryota</taxon>
        <taxon>Metazoa</taxon>
        <taxon>Ecdysozoa</taxon>
        <taxon>Arthropoda</taxon>
        <taxon>Chelicerata</taxon>
        <taxon>Arachnida</taxon>
        <taxon>Acari</taxon>
        <taxon>Acariformes</taxon>
        <taxon>Sarcoptiformes</taxon>
        <taxon>Astigmata</taxon>
        <taxon>Glycyphagoidea</taxon>
        <taxon>Echimyopodidae</taxon>
        <taxon>Blomia</taxon>
    </lineage>
</organism>
<evidence type="ECO:0000313" key="11">
    <source>
        <dbReference type="EMBL" id="KAJ6225771.1"/>
    </source>
</evidence>
<dbReference type="GO" id="GO:0016459">
    <property type="term" value="C:myosin complex"/>
    <property type="evidence" value="ECO:0007669"/>
    <property type="project" value="UniProtKB-KW"/>
</dbReference>
<dbReference type="SUPFAM" id="SSF52540">
    <property type="entry name" value="P-loop containing nucleoside triphosphate hydrolases"/>
    <property type="match status" value="1"/>
</dbReference>
<evidence type="ECO:0000256" key="6">
    <source>
        <dbReference type="ARBA" id="ARBA00023175"/>
    </source>
</evidence>
<dbReference type="Gene3D" id="1.20.5.4820">
    <property type="match status" value="1"/>
</dbReference>
<dbReference type="Gene3D" id="1.10.10.820">
    <property type="match status" value="1"/>
</dbReference>
<dbReference type="Pfam" id="PF00063">
    <property type="entry name" value="Myosin_head"/>
    <property type="match status" value="1"/>
</dbReference>
<dbReference type="PANTHER" id="PTHR13140">
    <property type="entry name" value="MYOSIN"/>
    <property type="match status" value="1"/>
</dbReference>
<evidence type="ECO:0000256" key="8">
    <source>
        <dbReference type="PROSITE-ProRule" id="PRU00782"/>
    </source>
</evidence>
<feature type="domain" description="Myosin motor" evidence="9">
    <location>
        <begin position="8"/>
        <end position="702"/>
    </location>
</feature>
<evidence type="ECO:0000256" key="7">
    <source>
        <dbReference type="ARBA" id="ARBA00023203"/>
    </source>
</evidence>
<dbReference type="GO" id="GO:0009888">
    <property type="term" value="P:tissue development"/>
    <property type="evidence" value="ECO:0007669"/>
    <property type="project" value="UniProtKB-ARBA"/>
</dbReference>